<feature type="coiled-coil region" evidence="6">
    <location>
        <begin position="183"/>
        <end position="246"/>
    </location>
</feature>
<evidence type="ECO:0000256" key="1">
    <source>
        <dbReference type="ARBA" id="ARBA00022723"/>
    </source>
</evidence>
<feature type="compositionally biased region" description="Basic and acidic residues" evidence="7">
    <location>
        <begin position="540"/>
        <end position="554"/>
    </location>
</feature>
<dbReference type="Gene3D" id="3.30.70.330">
    <property type="match status" value="1"/>
</dbReference>
<feature type="domain" description="C3H1-type" evidence="8">
    <location>
        <begin position="277"/>
        <end position="305"/>
    </location>
</feature>
<keyword evidence="3 5" id="KW-0863">Zinc-finger</keyword>
<dbReference type="OrthoDB" id="75923at2759"/>
<evidence type="ECO:0000256" key="4">
    <source>
        <dbReference type="ARBA" id="ARBA00022833"/>
    </source>
</evidence>
<accession>A0A267G2W2</accession>
<dbReference type="InterPro" id="IPR035979">
    <property type="entry name" value="RBD_domain_sf"/>
</dbReference>
<dbReference type="PRINTS" id="PR01848">
    <property type="entry name" value="U2AUXFACTOR"/>
</dbReference>
<feature type="non-terminal residue" evidence="9">
    <location>
        <position position="1"/>
    </location>
</feature>
<feature type="zinc finger region" description="C3H1-type" evidence="5">
    <location>
        <begin position="277"/>
        <end position="305"/>
    </location>
</feature>
<keyword evidence="4 5" id="KW-0862">Zinc</keyword>
<feature type="compositionally biased region" description="Basic residues" evidence="7">
    <location>
        <begin position="440"/>
        <end position="454"/>
    </location>
</feature>
<keyword evidence="2" id="KW-0677">Repeat</keyword>
<evidence type="ECO:0000313" key="9">
    <source>
        <dbReference type="EMBL" id="PAA80415.1"/>
    </source>
</evidence>
<feature type="region of interest" description="Disordered" evidence="7">
    <location>
        <begin position="108"/>
        <end position="135"/>
    </location>
</feature>
<feature type="zinc finger region" description="C3H1-type" evidence="5">
    <location>
        <begin position="397"/>
        <end position="425"/>
    </location>
</feature>
<name>A0A267G2W2_9PLAT</name>
<dbReference type="InterPro" id="IPR009145">
    <property type="entry name" value="U2AF_small"/>
</dbReference>
<evidence type="ECO:0000259" key="8">
    <source>
        <dbReference type="PROSITE" id="PS50103"/>
    </source>
</evidence>
<proteinExistence type="predicted"/>
<feature type="compositionally biased region" description="Basic residues" evidence="7">
    <location>
        <begin position="116"/>
        <end position="135"/>
    </location>
</feature>
<organism evidence="9 10">
    <name type="scientific">Macrostomum lignano</name>
    <dbReference type="NCBI Taxonomy" id="282301"/>
    <lineage>
        <taxon>Eukaryota</taxon>
        <taxon>Metazoa</taxon>
        <taxon>Spiralia</taxon>
        <taxon>Lophotrochozoa</taxon>
        <taxon>Platyhelminthes</taxon>
        <taxon>Rhabditophora</taxon>
        <taxon>Macrostomorpha</taxon>
        <taxon>Macrostomida</taxon>
        <taxon>Macrostomidae</taxon>
        <taxon>Macrostomum</taxon>
    </lineage>
</organism>
<evidence type="ECO:0000256" key="5">
    <source>
        <dbReference type="PROSITE-ProRule" id="PRU00723"/>
    </source>
</evidence>
<keyword evidence="10" id="KW-1185">Reference proteome</keyword>
<evidence type="ECO:0000313" key="10">
    <source>
        <dbReference type="Proteomes" id="UP000215902"/>
    </source>
</evidence>
<dbReference type="InterPro" id="IPR012677">
    <property type="entry name" value="Nucleotide-bd_a/b_plait_sf"/>
</dbReference>
<comment type="caution">
    <text evidence="9">The sequence shown here is derived from an EMBL/GenBank/DDBJ whole genome shotgun (WGS) entry which is preliminary data.</text>
</comment>
<keyword evidence="1 5" id="KW-0479">Metal-binding</keyword>
<dbReference type="STRING" id="282301.A0A267G2W2"/>
<dbReference type="GO" id="GO:0003723">
    <property type="term" value="F:RNA binding"/>
    <property type="evidence" value="ECO:0007669"/>
    <property type="project" value="InterPro"/>
</dbReference>
<evidence type="ECO:0000256" key="3">
    <source>
        <dbReference type="ARBA" id="ARBA00022771"/>
    </source>
</evidence>
<evidence type="ECO:0000256" key="6">
    <source>
        <dbReference type="SAM" id="Coils"/>
    </source>
</evidence>
<dbReference type="InterPro" id="IPR000571">
    <property type="entry name" value="Znf_CCCH"/>
</dbReference>
<evidence type="ECO:0000256" key="2">
    <source>
        <dbReference type="ARBA" id="ARBA00022737"/>
    </source>
</evidence>
<keyword evidence="6" id="KW-0175">Coiled coil</keyword>
<feature type="domain" description="C3H1-type" evidence="8">
    <location>
        <begin position="397"/>
        <end position="425"/>
    </location>
</feature>
<dbReference type="PROSITE" id="PS50103">
    <property type="entry name" value="ZF_C3H1"/>
    <property type="match status" value="2"/>
</dbReference>
<feature type="region of interest" description="Disordered" evidence="7">
    <location>
        <begin position="144"/>
        <end position="163"/>
    </location>
</feature>
<dbReference type="AlphaFoldDB" id="A0A267G2W2"/>
<protein>
    <recommendedName>
        <fullName evidence="8">C3H1-type domain-containing protein</fullName>
    </recommendedName>
</protein>
<dbReference type="GO" id="GO:0089701">
    <property type="term" value="C:U2AF complex"/>
    <property type="evidence" value="ECO:0007669"/>
    <property type="project" value="InterPro"/>
</dbReference>
<evidence type="ECO:0000256" key="7">
    <source>
        <dbReference type="SAM" id="MobiDB-lite"/>
    </source>
</evidence>
<dbReference type="Proteomes" id="UP000215902">
    <property type="component" value="Unassembled WGS sequence"/>
</dbReference>
<feature type="region of interest" description="Disordered" evidence="7">
    <location>
        <begin position="440"/>
        <end position="554"/>
    </location>
</feature>
<reference evidence="9 10" key="1">
    <citation type="submission" date="2017-06" db="EMBL/GenBank/DDBJ databases">
        <title>A platform for efficient transgenesis in Macrostomum lignano, a flatworm model organism for stem cell research.</title>
        <authorList>
            <person name="Berezikov E."/>
        </authorList>
    </citation>
    <scope>NUCLEOTIDE SEQUENCE [LARGE SCALE GENOMIC DNA]</scope>
    <source>
        <strain evidence="9">DV1</strain>
        <tissue evidence="9">Whole organism</tissue>
    </source>
</reference>
<feature type="compositionally biased region" description="Basic residues" evidence="7">
    <location>
        <begin position="522"/>
        <end position="539"/>
    </location>
</feature>
<sequence>ISAIGCKSTQISPGVGVFVDLDDAVATATDAHGSDDVNGVGRCAVGDDCSMGAVGDDVIGSISCNVIDATGSDVIGQNDSDVINSRSDVIGQSDDDVINSRSDVIGQNNSDVINANRKRPGGGHRERRRQIKKRQRQFRRQAAAVAAKASTDGKGGVDEEDEENAESALAREAAAAAADAAWRQREAEAAAAIAERRAQLEAQQRRQRDLAETNRARYREWRANLARKQTDERRRHEAALKAAEDAPASPIVAANADANFGDVDSNVERDLLGGSADPKAPLCEFFQRTGACRFGARCSRRHPVADRRGADTLLFPNFYRPLEDGDYEEFFVDIADELSRHGRIRRLATCGNALPHLRGSVYCRFYRPSEAAKALAACHGRWYAGRRLICRLADLGDWRDAVCGRHQRGRCPKGDADCCYLHPVENPADAERRFLRLAKRRQSRRKRSSLLTKRRVTDGGWSTSSSSSSSVSPSPSCRHHRAPKSSPSPSRRHHRAPTSSPSPFRRHHHVPASTPSPNSTAARRRHRPSASRSSRSRRGRRDDDGLAERSRPKD</sequence>
<dbReference type="SUPFAM" id="SSF54928">
    <property type="entry name" value="RNA-binding domain, RBD"/>
    <property type="match status" value="1"/>
</dbReference>
<dbReference type="GO" id="GO:0000398">
    <property type="term" value="P:mRNA splicing, via spliceosome"/>
    <property type="evidence" value="ECO:0007669"/>
    <property type="project" value="InterPro"/>
</dbReference>
<dbReference type="Pfam" id="PF00642">
    <property type="entry name" value="zf-CCCH"/>
    <property type="match status" value="1"/>
</dbReference>
<dbReference type="EMBL" id="NIVC01000583">
    <property type="protein sequence ID" value="PAA80415.1"/>
    <property type="molecule type" value="Genomic_DNA"/>
</dbReference>
<gene>
    <name evidence="9" type="ORF">BOX15_Mlig007079g3</name>
</gene>
<feature type="compositionally biased region" description="Low complexity" evidence="7">
    <location>
        <begin position="462"/>
        <end position="476"/>
    </location>
</feature>
<dbReference type="PANTHER" id="PTHR12620">
    <property type="entry name" value="U2 SNRNP AUXILIARY FACTOR, SMALL SUBUNIT"/>
    <property type="match status" value="1"/>
</dbReference>
<dbReference type="GO" id="GO:0008270">
    <property type="term" value="F:zinc ion binding"/>
    <property type="evidence" value="ECO:0007669"/>
    <property type="project" value="UniProtKB-KW"/>
</dbReference>
<dbReference type="SMART" id="SM00356">
    <property type="entry name" value="ZnF_C3H1"/>
    <property type="match status" value="2"/>
</dbReference>